<feature type="compositionally biased region" description="Basic and acidic residues" evidence="3">
    <location>
        <begin position="321"/>
        <end position="331"/>
    </location>
</feature>
<evidence type="ECO:0000256" key="3">
    <source>
        <dbReference type="SAM" id="MobiDB-lite"/>
    </source>
</evidence>
<evidence type="ECO:0000256" key="1">
    <source>
        <dbReference type="ARBA" id="ARBA00023054"/>
    </source>
</evidence>
<feature type="compositionally biased region" description="Polar residues" evidence="3">
    <location>
        <begin position="72"/>
        <end position="85"/>
    </location>
</feature>
<accession>A0AAV1N2A8</accession>
<organism evidence="4 5">
    <name type="scientific">Scomber scombrus</name>
    <name type="common">Atlantic mackerel</name>
    <name type="synonym">Scomber vernalis</name>
    <dbReference type="NCBI Taxonomy" id="13677"/>
    <lineage>
        <taxon>Eukaryota</taxon>
        <taxon>Metazoa</taxon>
        <taxon>Chordata</taxon>
        <taxon>Craniata</taxon>
        <taxon>Vertebrata</taxon>
        <taxon>Euteleostomi</taxon>
        <taxon>Actinopterygii</taxon>
        <taxon>Neopterygii</taxon>
        <taxon>Teleostei</taxon>
        <taxon>Neoteleostei</taxon>
        <taxon>Acanthomorphata</taxon>
        <taxon>Pelagiaria</taxon>
        <taxon>Scombriformes</taxon>
        <taxon>Scombridae</taxon>
        <taxon>Scomber</taxon>
    </lineage>
</organism>
<dbReference type="GO" id="GO:0008360">
    <property type="term" value="P:regulation of cell shape"/>
    <property type="evidence" value="ECO:0007669"/>
    <property type="project" value="InterPro"/>
</dbReference>
<dbReference type="PANTHER" id="PTHR47528">
    <property type="entry name" value="PARALEMMIN-3"/>
    <property type="match status" value="1"/>
</dbReference>
<feature type="compositionally biased region" description="Low complexity" evidence="3">
    <location>
        <begin position="441"/>
        <end position="451"/>
    </location>
</feature>
<dbReference type="AlphaFoldDB" id="A0AAV1N2A8"/>
<sequence length="480" mass="52256">MRHKPPLPTEAYTMDETEKYQQRLEAIAEKRRLQEEQDKARREMEDEKLRLQQLKRKSLRDQWLMEGPPLSPTSLDSQSPRSQAQEIEKRIDKLQAESQQLAEEEEKLKEQMQDVQMEAVKVAEAGVEIVQDALVQNGESNAIGSETTEGEVMTNQTPLLEEAATVLTNGRDDTEANINHNTAEQIIQSTTNGPVGATEGVVSIKLEPGMSLHVSEAEIGQAPNFSIDEGEEGTLVMRAERVIITDEGDDAPEGLTPQEDQQETIQPEETPLPNSEAGTVGGEAEEVVIKTEAASETLTESEKRQTPEEQPENGDAYVENKNGDGEKKAEAQDNQLEAPASVQLQSPANALEGTTVALVPVYSEEQPSALTPELGAEGKVARAPEGAEASLVQDLVQDPAIVPGQFQEVPLADPQEKKRTEAEPGEQEPLLYQTKAPNTQAEPAAASSPASMETTGPTRANQGEETEAPKHKTCQCCSVM</sequence>
<feature type="coiled-coil region" evidence="2">
    <location>
        <begin position="17"/>
        <end position="57"/>
    </location>
</feature>
<proteinExistence type="predicted"/>
<dbReference type="GO" id="GO:0016020">
    <property type="term" value="C:membrane"/>
    <property type="evidence" value="ECO:0007669"/>
    <property type="project" value="InterPro"/>
</dbReference>
<dbReference type="EMBL" id="CAWUFR010000013">
    <property type="protein sequence ID" value="CAK6953451.1"/>
    <property type="molecule type" value="Genomic_DNA"/>
</dbReference>
<gene>
    <name evidence="4" type="ORF">FSCOSCO3_A020962</name>
</gene>
<feature type="compositionally biased region" description="Polar residues" evidence="3">
    <location>
        <begin position="452"/>
        <end position="463"/>
    </location>
</feature>
<comment type="caution">
    <text evidence="4">The sequence shown here is derived from an EMBL/GenBank/DDBJ whole genome shotgun (WGS) entry which is preliminary data.</text>
</comment>
<evidence type="ECO:0000256" key="2">
    <source>
        <dbReference type="SAM" id="Coils"/>
    </source>
</evidence>
<reference evidence="4 5" key="1">
    <citation type="submission" date="2024-01" db="EMBL/GenBank/DDBJ databases">
        <authorList>
            <person name="Alioto T."/>
            <person name="Alioto T."/>
            <person name="Gomez Garrido J."/>
        </authorList>
    </citation>
    <scope>NUCLEOTIDE SEQUENCE [LARGE SCALE GENOMIC DNA]</scope>
</reference>
<dbReference type="PANTHER" id="PTHR47528:SF1">
    <property type="entry name" value="PARALEMMIN-3"/>
    <property type="match status" value="1"/>
</dbReference>
<feature type="region of interest" description="Disordered" evidence="3">
    <location>
        <begin position="248"/>
        <end position="348"/>
    </location>
</feature>
<name>A0AAV1N2A8_SCOSC</name>
<feature type="region of interest" description="Disordered" evidence="3">
    <location>
        <begin position="57"/>
        <end position="87"/>
    </location>
</feature>
<feature type="region of interest" description="Disordered" evidence="3">
    <location>
        <begin position="403"/>
        <end position="480"/>
    </location>
</feature>
<protein>
    <submittedName>
        <fullName evidence="4">Paralemmin-3 isoform X1</fullName>
    </submittedName>
</protein>
<dbReference type="InterPro" id="IPR024149">
    <property type="entry name" value="Paralemmin-3"/>
</dbReference>
<evidence type="ECO:0000313" key="5">
    <source>
        <dbReference type="Proteomes" id="UP001314229"/>
    </source>
</evidence>
<keyword evidence="1 2" id="KW-0175">Coiled coil</keyword>
<dbReference type="Pfam" id="PF03285">
    <property type="entry name" value="Paralemmin"/>
    <property type="match status" value="1"/>
</dbReference>
<feature type="region of interest" description="Disordered" evidence="3">
    <location>
        <begin position="366"/>
        <end position="387"/>
    </location>
</feature>
<dbReference type="InterPro" id="IPR004965">
    <property type="entry name" value="Paralemmin"/>
</dbReference>
<evidence type="ECO:0000313" key="4">
    <source>
        <dbReference type="EMBL" id="CAK6953451.1"/>
    </source>
</evidence>
<keyword evidence="5" id="KW-1185">Reference proteome</keyword>
<dbReference type="Proteomes" id="UP001314229">
    <property type="component" value="Unassembled WGS sequence"/>
</dbReference>